<dbReference type="InterPro" id="IPR036397">
    <property type="entry name" value="RNaseH_sf"/>
</dbReference>
<evidence type="ECO:0000256" key="7">
    <source>
        <dbReference type="RuleBase" id="RU003515"/>
    </source>
</evidence>
<evidence type="ECO:0000256" key="3">
    <source>
        <dbReference type="ARBA" id="ARBA00022723"/>
    </source>
</evidence>
<dbReference type="PROSITE" id="PS51975">
    <property type="entry name" value="RNASE_H_2"/>
    <property type="match status" value="1"/>
</dbReference>
<keyword evidence="4 7" id="KW-0255">Endonuclease</keyword>
<dbReference type="Pfam" id="PF01351">
    <property type="entry name" value="RNase_HII"/>
    <property type="match status" value="1"/>
</dbReference>
<protein>
    <recommendedName>
        <fullName evidence="7">Ribonuclease</fullName>
        <ecNumber evidence="7">3.1.26.4</ecNumber>
    </recommendedName>
</protein>
<dbReference type="GO" id="GO:0032299">
    <property type="term" value="C:ribonuclease H2 complex"/>
    <property type="evidence" value="ECO:0007669"/>
    <property type="project" value="TreeGrafter"/>
</dbReference>
<comment type="caution">
    <text evidence="9">The sequence shown here is derived from an EMBL/GenBank/DDBJ whole genome shotgun (WGS) entry which is preliminary data.</text>
</comment>
<dbReference type="GO" id="GO:0006298">
    <property type="term" value="P:mismatch repair"/>
    <property type="evidence" value="ECO:0007669"/>
    <property type="project" value="TreeGrafter"/>
</dbReference>
<comment type="function">
    <text evidence="7">Endonuclease that specifically degrades the RNA of RNA-DNA hybrids.</text>
</comment>
<dbReference type="AlphaFoldDB" id="A0A8J5KM52"/>
<dbReference type="SUPFAM" id="SSF53098">
    <property type="entry name" value="Ribonuclease H-like"/>
    <property type="match status" value="1"/>
</dbReference>
<evidence type="ECO:0000259" key="8">
    <source>
        <dbReference type="PROSITE" id="PS51975"/>
    </source>
</evidence>
<evidence type="ECO:0000313" key="9">
    <source>
        <dbReference type="EMBL" id="KAG6484172.1"/>
    </source>
</evidence>
<keyword evidence="5 7" id="KW-0378">Hydrolase</keyword>
<feature type="domain" description="RNase H type-2" evidence="8">
    <location>
        <begin position="226"/>
        <end position="351"/>
    </location>
</feature>
<dbReference type="PANTHER" id="PTHR10954">
    <property type="entry name" value="RIBONUCLEASE H2 SUBUNIT A"/>
    <property type="match status" value="1"/>
</dbReference>
<proteinExistence type="inferred from homology"/>
<dbReference type="EMBL" id="JACMSC010000016">
    <property type="protein sequence ID" value="KAG6484172.1"/>
    <property type="molecule type" value="Genomic_DNA"/>
</dbReference>
<dbReference type="GO" id="GO:0046872">
    <property type="term" value="F:metal ion binding"/>
    <property type="evidence" value="ECO:0007669"/>
    <property type="project" value="UniProtKB-KW"/>
</dbReference>
<evidence type="ECO:0000256" key="1">
    <source>
        <dbReference type="ARBA" id="ARBA00000077"/>
    </source>
</evidence>
<dbReference type="Gene3D" id="3.30.420.10">
    <property type="entry name" value="Ribonuclease H-like superfamily/Ribonuclease H"/>
    <property type="match status" value="1"/>
</dbReference>
<dbReference type="GO" id="GO:0043137">
    <property type="term" value="P:DNA replication, removal of RNA primer"/>
    <property type="evidence" value="ECO:0007669"/>
    <property type="project" value="TreeGrafter"/>
</dbReference>
<dbReference type="InterPro" id="IPR012337">
    <property type="entry name" value="RNaseH-like_sf"/>
</dbReference>
<dbReference type="EC" id="3.1.26.4" evidence="7"/>
<accession>A0A8J5KM52</accession>
<dbReference type="PANTHER" id="PTHR10954:SF7">
    <property type="entry name" value="RIBONUCLEASE H2 SUBUNIT A"/>
    <property type="match status" value="1"/>
</dbReference>
<organism evidence="9 10">
    <name type="scientific">Zingiber officinale</name>
    <name type="common">Ginger</name>
    <name type="synonym">Amomum zingiber</name>
    <dbReference type="NCBI Taxonomy" id="94328"/>
    <lineage>
        <taxon>Eukaryota</taxon>
        <taxon>Viridiplantae</taxon>
        <taxon>Streptophyta</taxon>
        <taxon>Embryophyta</taxon>
        <taxon>Tracheophyta</taxon>
        <taxon>Spermatophyta</taxon>
        <taxon>Magnoliopsida</taxon>
        <taxon>Liliopsida</taxon>
        <taxon>Zingiberales</taxon>
        <taxon>Zingiberaceae</taxon>
        <taxon>Zingiber</taxon>
    </lineage>
</organism>
<evidence type="ECO:0000256" key="6">
    <source>
        <dbReference type="PROSITE-ProRule" id="PRU01319"/>
    </source>
</evidence>
<evidence type="ECO:0000313" key="10">
    <source>
        <dbReference type="Proteomes" id="UP000734854"/>
    </source>
</evidence>
<dbReference type="InterPro" id="IPR024567">
    <property type="entry name" value="RNase_HII/HIII_dom"/>
</dbReference>
<keyword evidence="3" id="KW-0479">Metal-binding</keyword>
<dbReference type="Proteomes" id="UP000734854">
    <property type="component" value="Unassembled WGS sequence"/>
</dbReference>
<evidence type="ECO:0000256" key="4">
    <source>
        <dbReference type="ARBA" id="ARBA00022759"/>
    </source>
</evidence>
<evidence type="ECO:0000256" key="5">
    <source>
        <dbReference type="ARBA" id="ARBA00022801"/>
    </source>
</evidence>
<gene>
    <name evidence="9" type="ORF">ZIOFF_060967</name>
</gene>
<dbReference type="GO" id="GO:0004523">
    <property type="term" value="F:RNA-DNA hybrid ribonuclease activity"/>
    <property type="evidence" value="ECO:0007669"/>
    <property type="project" value="UniProtKB-EC"/>
</dbReference>
<dbReference type="InterPro" id="IPR001352">
    <property type="entry name" value="RNase_HII/HIII"/>
</dbReference>
<keyword evidence="2 7" id="KW-0540">Nuclease</keyword>
<dbReference type="GO" id="GO:0003723">
    <property type="term" value="F:RNA binding"/>
    <property type="evidence" value="ECO:0007669"/>
    <property type="project" value="UniProtKB-UniRule"/>
</dbReference>
<sequence length="351" mass="39257">MGGNDPPINLVVSLIESPDRLLASMILLEIVKEDSRRGGAQRRYSHEGSSCWLGYNGLQTFLSEDAPMPLMNCRVVSEDFTLFEDVPNGVVPNLLPIGVYEDLTFWGCTWGSYCKKYVLVANCCEFNSDCLGFAGKVVFLILDEIALIVSEWVVLTDLCYRVIRFGYWCLTPKTRLVSCMSIQFSAGARISEDCFASCRSIVFSLVLESGLTFSCLPPDLPINSDEEKREELFENLKLDDSIGWEVDVIDPWELSAKMTKINLNEISHNSTMGLVKRVLDVGVLLTEVKRVCDTVGDAEKYRVKLSERFPGIQFVVAKKVDSRYPVVSGACIVAKVERKLLKCRTCKYSGA</sequence>
<reference evidence="9 10" key="1">
    <citation type="submission" date="2020-08" db="EMBL/GenBank/DDBJ databases">
        <title>Plant Genome Project.</title>
        <authorList>
            <person name="Zhang R.-G."/>
        </authorList>
    </citation>
    <scope>NUCLEOTIDE SEQUENCE [LARGE SCALE GENOMIC DNA]</scope>
    <source>
        <tissue evidence="9">Rhizome</tissue>
    </source>
</reference>
<keyword evidence="10" id="KW-1185">Reference proteome</keyword>
<comment type="caution">
    <text evidence="6">Lacks conserved residue(s) required for the propagation of feature annotation.</text>
</comment>
<name>A0A8J5KM52_ZINOF</name>
<comment type="similarity">
    <text evidence="7">Belongs to the RNase HII family.</text>
</comment>
<evidence type="ECO:0000256" key="2">
    <source>
        <dbReference type="ARBA" id="ARBA00022722"/>
    </source>
</evidence>
<comment type="catalytic activity">
    <reaction evidence="1 7">
        <text>Endonucleolytic cleavage to 5'-phosphomonoester.</text>
        <dbReference type="EC" id="3.1.26.4"/>
    </reaction>
</comment>